<reference evidence="3 4" key="1">
    <citation type="submission" date="2024-08" db="EMBL/GenBank/DDBJ databases">
        <authorList>
            <person name="Lu H."/>
        </authorList>
    </citation>
    <scope>NUCLEOTIDE SEQUENCE [LARGE SCALE GENOMIC DNA]</scope>
    <source>
        <strain evidence="3 4">BYS87W</strain>
    </source>
</reference>
<dbReference type="Gene3D" id="3.40.50.1820">
    <property type="entry name" value="alpha/beta hydrolase"/>
    <property type="match status" value="1"/>
</dbReference>
<proteinExistence type="predicted"/>
<protein>
    <submittedName>
        <fullName evidence="3">Alpha/beta fold hydrolase</fullName>
    </submittedName>
</protein>
<evidence type="ECO:0000313" key="4">
    <source>
        <dbReference type="Proteomes" id="UP001606303"/>
    </source>
</evidence>
<dbReference type="InterPro" id="IPR000073">
    <property type="entry name" value="AB_hydrolase_1"/>
</dbReference>
<organism evidence="3 4">
    <name type="scientific">Pelomonas baiyunensis</name>
    <dbReference type="NCBI Taxonomy" id="3299026"/>
    <lineage>
        <taxon>Bacteria</taxon>
        <taxon>Pseudomonadati</taxon>
        <taxon>Pseudomonadota</taxon>
        <taxon>Betaproteobacteria</taxon>
        <taxon>Burkholderiales</taxon>
        <taxon>Sphaerotilaceae</taxon>
        <taxon>Roseateles</taxon>
    </lineage>
</organism>
<dbReference type="GO" id="GO:0016787">
    <property type="term" value="F:hydrolase activity"/>
    <property type="evidence" value="ECO:0007669"/>
    <property type="project" value="UniProtKB-KW"/>
</dbReference>
<name>A0ABW7GYI9_9BURK</name>
<keyword evidence="3" id="KW-0378">Hydrolase</keyword>
<dbReference type="Pfam" id="PF00561">
    <property type="entry name" value="Abhydrolase_1"/>
    <property type="match status" value="1"/>
</dbReference>
<evidence type="ECO:0000313" key="3">
    <source>
        <dbReference type="EMBL" id="MFG6467046.1"/>
    </source>
</evidence>
<feature type="region of interest" description="Disordered" evidence="1">
    <location>
        <begin position="1"/>
        <end position="26"/>
    </location>
</feature>
<gene>
    <name evidence="3" type="ORF">ACG01O_10550</name>
</gene>
<accession>A0ABW7GYI9</accession>
<dbReference type="EMBL" id="JBIGIB010000003">
    <property type="protein sequence ID" value="MFG6467046.1"/>
    <property type="molecule type" value="Genomic_DNA"/>
</dbReference>
<feature type="domain" description="AB hydrolase-1" evidence="2">
    <location>
        <begin position="80"/>
        <end position="198"/>
    </location>
</feature>
<comment type="caution">
    <text evidence="3">The sequence shown here is derived from an EMBL/GenBank/DDBJ whole genome shotgun (WGS) entry which is preliminary data.</text>
</comment>
<evidence type="ECO:0000256" key="1">
    <source>
        <dbReference type="SAM" id="MobiDB-lite"/>
    </source>
</evidence>
<keyword evidence="4" id="KW-1185">Reference proteome</keyword>
<dbReference type="RefSeq" id="WP_394384256.1">
    <property type="nucleotide sequence ID" value="NZ_JBIGIB010000003.1"/>
</dbReference>
<evidence type="ECO:0000259" key="2">
    <source>
        <dbReference type="Pfam" id="PF00561"/>
    </source>
</evidence>
<dbReference type="Proteomes" id="UP001606303">
    <property type="component" value="Unassembled WGS sequence"/>
</dbReference>
<sequence length="278" mass="30045">MTTTPHTVTHTVTHTVPPRSRAPATRAFAPARVPDAAAPSGHRRPAWSLLASEPLRAAVEAVQHFAEPDAALACPGGGHTVVLFPGLASDGLALWPLRRHLQRAGFRALDWGDGLNTGPQGDVHAWLDGLAERIQQRAAPARTLSLVGWSLGGLYARELAKRWPQRVRQVVTLGTPFNGSVDDTHVGWLFRLLNGQPAPDEAQLRDRLAEPPPVPTVSLYSRRDGVVAWQACQHDRPGPLCRDIEVQASHLGMGWAPEVLSRVTALLAHPALRAEAAR</sequence>
<dbReference type="SUPFAM" id="SSF53474">
    <property type="entry name" value="alpha/beta-Hydrolases"/>
    <property type="match status" value="1"/>
</dbReference>
<dbReference type="InterPro" id="IPR029058">
    <property type="entry name" value="AB_hydrolase_fold"/>
</dbReference>